<sequence length="654" mass="76046">MPVVYALRVRKIPYRLLSMFKLLLRSLISVTALALCSIINVCAQTTVPINDKVQQHIFEYKQIYWLEDTTGKLNFNQVKNLARSGNFKINQEPTPVTRHPNSAYWYRLSIGKNTGTKNNWLLEFFDQTIDSIAVYSPVTQNSYSIAYLGSRHPFAARFYQHKNLSININPNANNDGVYYVRIRSNHSVNVIIVLRSVSRFISYALDEYFFFGVFYGMILVFGLYNLMMFIAMRQVQYLYYIAYNISIGLYEMCADGIAYQYMWPNLPGWNQYAYGIALFAASIFAVLFTQSLLNLKVNAPRLNKVISWVVILRSLYFAACISINNNLFNYKIIEFIPLSLAFYAGCYTLFTGYKPARFFVIGYAFLLVGFIIKTCIALNIWWLPVSEFDYYSLSFCFIMEMLFISFAIGDKVRILKNEKDDAQGHMIMQMRQNEELKDTLNKRLEGQVRERTRELVEKSSMIAEQNEELKSVNELLQQQAEEISRMNVLLEKDNIILHNDIEKVTHDRVMSAEVDFEEFSKIYPDRETCFKFLSDLKWEHGYACRKCGNTHYGGGHLPYSRRCSKCGYEESVIAYTILQNTRIPINKAFYIIFLMYSTKGKISSHKLSEILSIRQSTCWAYSSRIKKVMESRKKEIRDAGTKGWSKLVIDYTAN</sequence>
<feature type="transmembrane region" description="Helical" evidence="2">
    <location>
        <begin position="271"/>
        <end position="293"/>
    </location>
</feature>
<name>A0ABZ0TQ49_9SPHI</name>
<keyword evidence="2" id="KW-0812">Transmembrane</keyword>
<keyword evidence="6" id="KW-1185">Reference proteome</keyword>
<dbReference type="RefSeq" id="WP_321563357.1">
    <property type="nucleotide sequence ID" value="NZ_CP139558.1"/>
</dbReference>
<feature type="transmembrane region" description="Helical" evidence="2">
    <location>
        <begin position="330"/>
        <end position="350"/>
    </location>
</feature>
<feature type="transmembrane region" description="Helical" evidence="2">
    <location>
        <begin position="390"/>
        <end position="409"/>
    </location>
</feature>
<evidence type="ECO:0000313" key="6">
    <source>
        <dbReference type="Proteomes" id="UP001324380"/>
    </source>
</evidence>
<feature type="coiled-coil region" evidence="1">
    <location>
        <begin position="430"/>
        <end position="493"/>
    </location>
</feature>
<dbReference type="Pfam" id="PF07695">
    <property type="entry name" value="7TMR-DISM_7TM"/>
    <property type="match status" value="1"/>
</dbReference>
<keyword evidence="1" id="KW-0175">Coiled coil</keyword>
<feature type="transmembrane region" description="Helical" evidence="2">
    <location>
        <begin position="305"/>
        <end position="324"/>
    </location>
</feature>
<dbReference type="InterPro" id="IPR011623">
    <property type="entry name" value="7TMR_DISM_rcpt_extracell_dom1"/>
</dbReference>
<evidence type="ECO:0000256" key="1">
    <source>
        <dbReference type="SAM" id="Coils"/>
    </source>
</evidence>
<organism evidence="5 6">
    <name type="scientific">Mucilaginibacter sabulilitoris</name>
    <dbReference type="NCBI Taxonomy" id="1173583"/>
    <lineage>
        <taxon>Bacteria</taxon>
        <taxon>Pseudomonadati</taxon>
        <taxon>Bacteroidota</taxon>
        <taxon>Sphingobacteriia</taxon>
        <taxon>Sphingobacteriales</taxon>
        <taxon>Sphingobacteriaceae</taxon>
        <taxon>Mucilaginibacter</taxon>
    </lineage>
</organism>
<dbReference type="Pfam" id="PF07696">
    <property type="entry name" value="7TMR-DISMED2"/>
    <property type="match status" value="1"/>
</dbReference>
<dbReference type="Proteomes" id="UP001324380">
    <property type="component" value="Chromosome"/>
</dbReference>
<dbReference type="Gene3D" id="2.60.40.2380">
    <property type="match status" value="1"/>
</dbReference>
<reference evidence="5 6" key="1">
    <citation type="submission" date="2023-11" db="EMBL/GenBank/DDBJ databases">
        <title>Analysis of the Genomes of Mucilaginibacter gossypii cycad 4 and M. sabulilitoris SNA2: microbes with the potential for plant growth promotion.</title>
        <authorList>
            <person name="Hirsch A.M."/>
            <person name="Humm E."/>
            <person name="Rubbi M."/>
            <person name="Del Vecchio G."/>
            <person name="Ha S.M."/>
            <person name="Pellegrini M."/>
            <person name="Gunsalus R.P."/>
        </authorList>
    </citation>
    <scope>NUCLEOTIDE SEQUENCE [LARGE SCALE GENOMIC DNA]</scope>
    <source>
        <strain evidence="5 6">SNA2</strain>
    </source>
</reference>
<evidence type="ECO:0000256" key="2">
    <source>
        <dbReference type="SAM" id="Phobius"/>
    </source>
</evidence>
<feature type="transmembrane region" description="Helical" evidence="2">
    <location>
        <begin position="237"/>
        <end position="259"/>
    </location>
</feature>
<protein>
    <submittedName>
        <fullName evidence="5">7TM diverse intracellular signaling domain-containing protein</fullName>
    </submittedName>
</protein>
<keyword evidence="2" id="KW-1133">Transmembrane helix</keyword>
<accession>A0ABZ0TQ49</accession>
<evidence type="ECO:0000259" key="3">
    <source>
        <dbReference type="Pfam" id="PF07695"/>
    </source>
</evidence>
<feature type="transmembrane region" description="Helical" evidence="2">
    <location>
        <begin position="362"/>
        <end position="384"/>
    </location>
</feature>
<evidence type="ECO:0000259" key="4">
    <source>
        <dbReference type="Pfam" id="PF07696"/>
    </source>
</evidence>
<feature type="domain" description="7TM-DISM receptor extracellular" evidence="3">
    <location>
        <begin position="207"/>
        <end position="411"/>
    </location>
</feature>
<proteinExistence type="predicted"/>
<dbReference type="EMBL" id="CP139558">
    <property type="protein sequence ID" value="WPU94233.1"/>
    <property type="molecule type" value="Genomic_DNA"/>
</dbReference>
<keyword evidence="2" id="KW-0472">Membrane</keyword>
<feature type="domain" description="7TM-DISM receptor extracellular" evidence="4">
    <location>
        <begin position="61"/>
        <end position="195"/>
    </location>
</feature>
<feature type="transmembrane region" description="Helical" evidence="2">
    <location>
        <begin position="208"/>
        <end position="230"/>
    </location>
</feature>
<gene>
    <name evidence="5" type="ORF">SNE25_01675</name>
</gene>
<evidence type="ECO:0000313" key="5">
    <source>
        <dbReference type="EMBL" id="WPU94233.1"/>
    </source>
</evidence>
<dbReference type="InterPro" id="IPR011622">
    <property type="entry name" value="7TMR_DISM_rcpt_extracell_dom2"/>
</dbReference>